<evidence type="ECO:0000313" key="2">
    <source>
        <dbReference type="EMBL" id="MBO3117776.1"/>
    </source>
</evidence>
<accession>A0ABS3T7A0</accession>
<keyword evidence="1" id="KW-0732">Signal</keyword>
<feature type="chain" id="PRO_5046425004" description="Outer membrane protein beta-barrel domain-containing protein" evidence="1">
    <location>
        <begin position="21"/>
        <end position="158"/>
    </location>
</feature>
<gene>
    <name evidence="2" type="ORF">J4050_13550</name>
</gene>
<protein>
    <recommendedName>
        <fullName evidence="4">Outer membrane protein beta-barrel domain-containing protein</fullName>
    </recommendedName>
</protein>
<reference evidence="2 3" key="1">
    <citation type="submission" date="2021-03" db="EMBL/GenBank/DDBJ databases">
        <title>Winogradskyella sp. nov., isolated from costal sediment.</title>
        <authorList>
            <person name="Gao C."/>
        </authorList>
    </citation>
    <scope>NUCLEOTIDE SEQUENCE [LARGE SCALE GENOMIC DNA]</scope>
    <source>
        <strain evidence="2 3">DF17</strain>
    </source>
</reference>
<name>A0ABS3T7A0_9FLAO</name>
<dbReference type="InterPro" id="IPR011250">
    <property type="entry name" value="OMP/PagP_B-barrel"/>
</dbReference>
<dbReference type="Proteomes" id="UP000676776">
    <property type="component" value="Unassembled WGS sequence"/>
</dbReference>
<organism evidence="2 3">
    <name type="scientific">Winogradskyella pelagia</name>
    <dbReference type="NCBI Taxonomy" id="2819984"/>
    <lineage>
        <taxon>Bacteria</taxon>
        <taxon>Pseudomonadati</taxon>
        <taxon>Bacteroidota</taxon>
        <taxon>Flavobacteriia</taxon>
        <taxon>Flavobacteriales</taxon>
        <taxon>Flavobacteriaceae</taxon>
        <taxon>Winogradskyella</taxon>
    </lineage>
</organism>
<feature type="signal peptide" evidence="1">
    <location>
        <begin position="1"/>
        <end position="20"/>
    </location>
</feature>
<dbReference type="EMBL" id="JAGEVF010000012">
    <property type="protein sequence ID" value="MBO3117776.1"/>
    <property type="molecule type" value="Genomic_DNA"/>
</dbReference>
<proteinExistence type="predicted"/>
<dbReference type="RefSeq" id="WP_208155130.1">
    <property type="nucleotide sequence ID" value="NZ_JAGEVF010000012.1"/>
</dbReference>
<comment type="caution">
    <text evidence="2">The sequence shown here is derived from an EMBL/GenBank/DDBJ whole genome shotgun (WGS) entry which is preliminary data.</text>
</comment>
<keyword evidence="3" id="KW-1185">Reference proteome</keyword>
<evidence type="ECO:0008006" key="4">
    <source>
        <dbReference type="Google" id="ProtNLM"/>
    </source>
</evidence>
<evidence type="ECO:0000256" key="1">
    <source>
        <dbReference type="SAM" id="SignalP"/>
    </source>
</evidence>
<dbReference type="SUPFAM" id="SSF56925">
    <property type="entry name" value="OMPA-like"/>
    <property type="match status" value="1"/>
</dbReference>
<dbReference type="Gene3D" id="2.40.160.20">
    <property type="match status" value="1"/>
</dbReference>
<evidence type="ECO:0000313" key="3">
    <source>
        <dbReference type="Proteomes" id="UP000676776"/>
    </source>
</evidence>
<sequence length="158" mass="17275">MNKLILASLALVFGIVSLSAQEIANNAVGLRLGDSDGFGAEVSYQRALGSNNRLEVDLGWRSGNDFDGFKLAGLYQWVWVLDGDFNWYAGGGGGVASYDFDNPFVNDETFVFAAGNIGLEYSFDFPLLLSLDFRPEIGFGSINNDLDFDIALGVRYQF</sequence>